<dbReference type="Gene3D" id="3.40.50.720">
    <property type="entry name" value="NAD(P)-binding Rossmann-like Domain"/>
    <property type="match status" value="1"/>
</dbReference>
<dbReference type="GO" id="GO:0016616">
    <property type="term" value="F:oxidoreductase activity, acting on the CH-OH group of donors, NAD or NADP as acceptor"/>
    <property type="evidence" value="ECO:0007669"/>
    <property type="project" value="TreeGrafter"/>
</dbReference>
<dbReference type="SUPFAM" id="SSF51735">
    <property type="entry name" value="NAD(P)-binding Rossmann-fold domains"/>
    <property type="match status" value="1"/>
</dbReference>
<keyword evidence="4" id="KW-1185">Reference proteome</keyword>
<evidence type="ECO:0000256" key="1">
    <source>
        <dbReference type="ARBA" id="ARBA00022857"/>
    </source>
</evidence>
<dbReference type="PANTHER" id="PTHR10366">
    <property type="entry name" value="NAD DEPENDENT EPIMERASE/DEHYDRATASE"/>
    <property type="match status" value="1"/>
</dbReference>
<dbReference type="Proteomes" id="UP001237642">
    <property type="component" value="Unassembled WGS sequence"/>
</dbReference>
<dbReference type="InterPro" id="IPR036291">
    <property type="entry name" value="NAD(P)-bd_dom_sf"/>
</dbReference>
<dbReference type="InterPro" id="IPR050425">
    <property type="entry name" value="NAD(P)_dehydrat-like"/>
</dbReference>
<reference evidence="3" key="2">
    <citation type="submission" date="2023-05" db="EMBL/GenBank/DDBJ databases">
        <authorList>
            <person name="Schelkunov M.I."/>
        </authorList>
    </citation>
    <scope>NUCLEOTIDE SEQUENCE</scope>
    <source>
        <strain evidence="3">Hsosn_3</strain>
        <tissue evidence="3">Leaf</tissue>
    </source>
</reference>
<evidence type="ECO:0000313" key="4">
    <source>
        <dbReference type="Proteomes" id="UP001237642"/>
    </source>
</evidence>
<accession>A0AAD8M4G3</accession>
<evidence type="ECO:0000256" key="2">
    <source>
        <dbReference type="ARBA" id="ARBA00023002"/>
    </source>
</evidence>
<gene>
    <name evidence="3" type="ORF">POM88_044985</name>
</gene>
<name>A0AAD8M4G3_9APIA</name>
<reference evidence="3" key="1">
    <citation type="submission" date="2023-02" db="EMBL/GenBank/DDBJ databases">
        <title>Genome of toxic invasive species Heracleum sosnowskyi carries increased number of genes despite the absence of recent whole-genome duplications.</title>
        <authorList>
            <person name="Schelkunov M."/>
            <person name="Shtratnikova V."/>
            <person name="Makarenko M."/>
            <person name="Klepikova A."/>
            <person name="Omelchenko D."/>
            <person name="Novikova G."/>
            <person name="Obukhova E."/>
            <person name="Bogdanov V."/>
            <person name="Penin A."/>
            <person name="Logacheva M."/>
        </authorList>
    </citation>
    <scope>NUCLEOTIDE SEQUENCE</scope>
    <source>
        <strain evidence="3">Hsosn_3</strain>
        <tissue evidence="3">Leaf</tissue>
    </source>
</reference>
<proteinExistence type="predicted"/>
<keyword evidence="2" id="KW-0560">Oxidoreductase</keyword>
<organism evidence="3 4">
    <name type="scientific">Heracleum sosnowskyi</name>
    <dbReference type="NCBI Taxonomy" id="360622"/>
    <lineage>
        <taxon>Eukaryota</taxon>
        <taxon>Viridiplantae</taxon>
        <taxon>Streptophyta</taxon>
        <taxon>Embryophyta</taxon>
        <taxon>Tracheophyta</taxon>
        <taxon>Spermatophyta</taxon>
        <taxon>Magnoliopsida</taxon>
        <taxon>eudicotyledons</taxon>
        <taxon>Gunneridae</taxon>
        <taxon>Pentapetalae</taxon>
        <taxon>asterids</taxon>
        <taxon>campanulids</taxon>
        <taxon>Apiales</taxon>
        <taxon>Apiaceae</taxon>
        <taxon>Apioideae</taxon>
        <taxon>apioid superclade</taxon>
        <taxon>Tordylieae</taxon>
        <taxon>Tordyliinae</taxon>
        <taxon>Heracleum</taxon>
    </lineage>
</organism>
<comment type="caution">
    <text evidence="3">The sequence shown here is derived from an EMBL/GenBank/DDBJ whole genome shotgun (WGS) entry which is preliminary data.</text>
</comment>
<dbReference type="AlphaFoldDB" id="A0AAD8M4G3"/>
<dbReference type="PANTHER" id="PTHR10366:SF696">
    <property type="entry name" value="OS07G0601900 PROTEIN"/>
    <property type="match status" value="1"/>
</dbReference>
<evidence type="ECO:0000313" key="3">
    <source>
        <dbReference type="EMBL" id="KAK1360511.1"/>
    </source>
</evidence>
<protein>
    <submittedName>
        <fullName evidence="3">NAD(P)-binding domain containing protein</fullName>
    </submittedName>
</protein>
<keyword evidence="1" id="KW-0521">NADP</keyword>
<dbReference type="EMBL" id="JAUIZM010000010">
    <property type="protein sequence ID" value="KAK1360511.1"/>
    <property type="molecule type" value="Genomic_DNA"/>
</dbReference>
<sequence>MDRSQAYTISKTLAEKEILSYNTIESGSDNGLEVVSLVCGLVGGDTLLSYIPGSMGVILSPLVRDSLNSYYESLQHLQELLGCVPLVHIEDVCEAHVFCMEKPSLKVSWEKEEADGKTGL</sequence>